<dbReference type="InterPro" id="IPR050645">
    <property type="entry name" value="Histidine_acid_phosphatase"/>
</dbReference>
<dbReference type="GO" id="GO:0016791">
    <property type="term" value="F:phosphatase activity"/>
    <property type="evidence" value="ECO:0007669"/>
    <property type="project" value="TreeGrafter"/>
</dbReference>
<reference evidence="5" key="1">
    <citation type="submission" date="2017-02" db="UniProtKB">
        <authorList>
            <consortium name="WormBaseParasite"/>
        </authorList>
    </citation>
    <scope>IDENTIFICATION</scope>
</reference>
<organism evidence="3 5">
    <name type="scientific">Dracunculus medinensis</name>
    <name type="common">Guinea worm</name>
    <dbReference type="NCBI Taxonomy" id="318479"/>
    <lineage>
        <taxon>Eukaryota</taxon>
        <taxon>Metazoa</taxon>
        <taxon>Ecdysozoa</taxon>
        <taxon>Nematoda</taxon>
        <taxon>Chromadorea</taxon>
        <taxon>Rhabditida</taxon>
        <taxon>Spirurina</taxon>
        <taxon>Dracunculoidea</taxon>
        <taxon>Dracunculidae</taxon>
        <taxon>Dracunculus</taxon>
    </lineage>
</organism>
<evidence type="ECO:0000313" key="3">
    <source>
        <dbReference type="Proteomes" id="UP000038040"/>
    </source>
</evidence>
<dbReference type="WBParaSite" id="DME_0000458501-mRNA-1">
    <property type="protein sequence ID" value="DME_0000458501-mRNA-1"/>
    <property type="gene ID" value="DME_0000458501"/>
</dbReference>
<dbReference type="PANTHER" id="PTHR11567:SF198">
    <property type="entry name" value="HISTIDINE ACID PHOSPHATASE"/>
    <property type="match status" value="1"/>
</dbReference>
<dbReference type="Pfam" id="PF00328">
    <property type="entry name" value="His_Phos_2"/>
    <property type="match status" value="1"/>
</dbReference>
<dbReference type="CDD" id="cd07061">
    <property type="entry name" value="HP_HAP_like"/>
    <property type="match status" value="1"/>
</dbReference>
<dbReference type="EMBL" id="UYYG01001169">
    <property type="protein sequence ID" value="VDN58495.1"/>
    <property type="molecule type" value="Genomic_DNA"/>
</dbReference>
<gene>
    <name evidence="2" type="ORF">DME_LOCUS8468</name>
</gene>
<accession>A0A0N4UBK2</accession>
<dbReference type="PANTHER" id="PTHR11567">
    <property type="entry name" value="ACID PHOSPHATASE-RELATED"/>
    <property type="match status" value="1"/>
</dbReference>
<dbReference type="AlphaFoldDB" id="A0A0N4UBK2"/>
<dbReference type="Gene3D" id="3.40.50.1240">
    <property type="entry name" value="Phosphoglycerate mutase-like"/>
    <property type="match status" value="1"/>
</dbReference>
<dbReference type="Proteomes" id="UP000038040">
    <property type="component" value="Unplaced"/>
</dbReference>
<dbReference type="Proteomes" id="UP000274756">
    <property type="component" value="Unassembled WGS sequence"/>
</dbReference>
<dbReference type="InterPro" id="IPR000560">
    <property type="entry name" value="His_Pase_clade-2"/>
</dbReference>
<sequence>MNSRIQEDNAWRHGDRAPITIYPTDVHQEDAWPNGLGELTQRGIVQQYMLGKHIRERYVEHFAPFLSPTYNHKEIYIRSTDVNRTLISAMANVAGMFSSDPYNRDRNMSNLMWTPVPIHTVELSTDYIGNPEASCKRVDQIFDKIQKSDEYKKVEFDNKEFLEFLSNKTGMKILFSQISIIHDVYETEASYTALYHDMEQPAWLNDEVASKIHQLSLAYFAFAFGYKKPKNIELIRLRGGNLLKNLIENMEAKLECLANLNEPNCEWMQHRKYQAYSVHDSTIASLLASLNLENELSKNFPTYNSAIAFETWNRTAEGIAIQVLYRRSDNDVFESVTHMIDGCSNFSEYCPLKFFQKRSKIFLPHDIRKECKMR</sequence>
<evidence type="ECO:0000313" key="4">
    <source>
        <dbReference type="Proteomes" id="UP000274756"/>
    </source>
</evidence>
<reference evidence="2 4" key="2">
    <citation type="submission" date="2018-11" db="EMBL/GenBank/DDBJ databases">
        <authorList>
            <consortium name="Pathogen Informatics"/>
        </authorList>
    </citation>
    <scope>NUCLEOTIDE SEQUENCE [LARGE SCALE GENOMIC DNA]</scope>
</reference>
<name>A0A0N4UBK2_DRAME</name>
<dbReference type="SUPFAM" id="SSF53254">
    <property type="entry name" value="Phosphoglycerate mutase-like"/>
    <property type="match status" value="1"/>
</dbReference>
<protein>
    <submittedName>
        <fullName evidence="5">Histidine acid phosphatase</fullName>
    </submittedName>
</protein>
<proteinExistence type="inferred from homology"/>
<dbReference type="OrthoDB" id="258392at2759"/>
<evidence type="ECO:0000256" key="1">
    <source>
        <dbReference type="ARBA" id="ARBA00005375"/>
    </source>
</evidence>
<keyword evidence="4" id="KW-1185">Reference proteome</keyword>
<evidence type="ECO:0000313" key="2">
    <source>
        <dbReference type="EMBL" id="VDN58495.1"/>
    </source>
</evidence>
<dbReference type="InterPro" id="IPR029033">
    <property type="entry name" value="His_PPase_superfam"/>
</dbReference>
<dbReference type="STRING" id="318479.A0A0N4UBK2"/>
<evidence type="ECO:0000313" key="5">
    <source>
        <dbReference type="WBParaSite" id="DME_0000458501-mRNA-1"/>
    </source>
</evidence>
<comment type="similarity">
    <text evidence="1">Belongs to the histidine acid phosphatase family.</text>
</comment>